<proteinExistence type="predicted"/>
<feature type="compositionally biased region" description="Polar residues" evidence="3">
    <location>
        <begin position="112"/>
        <end position="122"/>
    </location>
</feature>
<dbReference type="PANTHER" id="PTHR15835:SF6">
    <property type="entry name" value="ZINC FINGER C3HC-TYPE PROTEIN 1"/>
    <property type="match status" value="1"/>
</dbReference>
<evidence type="ECO:0000313" key="5">
    <source>
        <dbReference type="EMBL" id="PFH37775.1"/>
    </source>
</evidence>
<evidence type="ECO:0000259" key="4">
    <source>
        <dbReference type="Pfam" id="PF07967"/>
    </source>
</evidence>
<evidence type="ECO:0000256" key="2">
    <source>
        <dbReference type="ARBA" id="ARBA00023242"/>
    </source>
</evidence>
<name>A0A2A9MIG4_BESBE</name>
<dbReference type="Proteomes" id="UP000224006">
    <property type="component" value="Chromosome I"/>
</dbReference>
<dbReference type="OrthoDB" id="330515at2759"/>
<feature type="region of interest" description="Disordered" evidence="3">
    <location>
        <begin position="291"/>
        <end position="316"/>
    </location>
</feature>
<dbReference type="GeneID" id="40305180"/>
<dbReference type="Pfam" id="PF07967">
    <property type="entry name" value="zf-C3HC"/>
    <property type="match status" value="1"/>
</dbReference>
<evidence type="ECO:0000256" key="3">
    <source>
        <dbReference type="SAM" id="MobiDB-lite"/>
    </source>
</evidence>
<comment type="subcellular location">
    <subcellularLocation>
        <location evidence="1">Nucleus</location>
    </subcellularLocation>
</comment>
<dbReference type="PANTHER" id="PTHR15835">
    <property type="entry name" value="NUCLEAR-INTERACTING PARTNER OF ALK"/>
    <property type="match status" value="1"/>
</dbReference>
<feature type="compositionally biased region" description="Acidic residues" evidence="3">
    <location>
        <begin position="168"/>
        <end position="178"/>
    </location>
</feature>
<gene>
    <name evidence="5" type="ORF">BESB_001170</name>
</gene>
<dbReference type="GO" id="GO:0005634">
    <property type="term" value="C:nucleus"/>
    <property type="evidence" value="ECO:0007669"/>
    <property type="project" value="UniProtKB-SubCell"/>
</dbReference>
<comment type="caution">
    <text evidence="5">The sequence shown here is derived from an EMBL/GenBank/DDBJ whole genome shotgun (WGS) entry which is preliminary data.</text>
</comment>
<feature type="region of interest" description="Disordered" evidence="3">
    <location>
        <begin position="1"/>
        <end position="28"/>
    </location>
</feature>
<keyword evidence="6" id="KW-1185">Reference proteome</keyword>
<sequence>MTGATPPASADRDVSRHAGEPALEKLSSKSPAVEYRDLLRSYFSDSQRWLAPPPSLSPFLLARAGFQCADTRVIRCPLCGAQWTWRKRKARAVPPASRLQGEHLQQRGHALSSENGEQGDSSDGTKKLRRNDRSSAAYDSDLPRAASAARSSKNATRGAPPPPCAPFEEGEEVDEEEDENDVLDAVALSFLHSECCPRRASFISLFDVDLAGPWVLPLALVNKWKERTDALQDCLVSGKHEVSLPLVSLRSAIGYLSSLLLTKSQCLAVLTEGRGILDPVEIDGVSSLTSDSTAAASTSERQKETASSSSTVSPNKGGEASSLSLLLQLIVLLFHPCFSSVVSSSAPVGGQAMQVADLTGVLASRQPVEKPAHPGLEEPDLLKSGARGMAASAPAHFSLESCRGQLKSFLQRLSVHGSTPSDGKLSLEDILRCVMVDPFEVLALFGWSPEREASAPRPTAQTVQPRSSARVRVEAQASGSAEDASGPRACQNEEGVSREAQGLDEGAAKKQHSQSVSGERRMDCEVECTYCLRKVQLRMFRQCVVTAGSQPPSAADGEAEEKAHRGSESSAPLWKDACSTYTQAYCETVLRSQTRPAPASAGVSAAIITCDGESDFVLGVYLPSPRVAGREPGVFDPVRAHRLHCPYISSAVYGGPAVVEKVISALLPLRIRGFEQASAREELRKEAMRAWRWRNKLEAKGRVPRVTCVDTRCESS</sequence>
<evidence type="ECO:0000256" key="1">
    <source>
        <dbReference type="ARBA" id="ARBA00004123"/>
    </source>
</evidence>
<feature type="compositionally biased region" description="Polar residues" evidence="3">
    <location>
        <begin position="305"/>
        <end position="314"/>
    </location>
</feature>
<feature type="domain" description="C3HC-type" evidence="4">
    <location>
        <begin position="39"/>
        <end position="88"/>
    </location>
</feature>
<feature type="region of interest" description="Disordered" evidence="3">
    <location>
        <begin position="92"/>
        <end position="178"/>
    </location>
</feature>
<dbReference type="AlphaFoldDB" id="A0A2A9MIG4"/>
<feature type="region of interest" description="Disordered" evidence="3">
    <location>
        <begin position="548"/>
        <end position="569"/>
    </location>
</feature>
<keyword evidence="2" id="KW-0539">Nucleus</keyword>
<protein>
    <recommendedName>
        <fullName evidence="4">C3HC-type domain-containing protein</fullName>
    </recommendedName>
</protein>
<evidence type="ECO:0000313" key="6">
    <source>
        <dbReference type="Proteomes" id="UP000224006"/>
    </source>
</evidence>
<feature type="compositionally biased region" description="Basic and acidic residues" evidence="3">
    <location>
        <begin position="10"/>
        <end position="27"/>
    </location>
</feature>
<dbReference type="KEGG" id="bbes:BESB_001170"/>
<dbReference type="EMBL" id="NWUJ01000001">
    <property type="protein sequence ID" value="PFH37775.1"/>
    <property type="molecule type" value="Genomic_DNA"/>
</dbReference>
<accession>A0A2A9MIG4</accession>
<organism evidence="5 6">
    <name type="scientific">Besnoitia besnoiti</name>
    <name type="common">Apicomplexan protozoan</name>
    <dbReference type="NCBI Taxonomy" id="94643"/>
    <lineage>
        <taxon>Eukaryota</taxon>
        <taxon>Sar</taxon>
        <taxon>Alveolata</taxon>
        <taxon>Apicomplexa</taxon>
        <taxon>Conoidasida</taxon>
        <taxon>Coccidia</taxon>
        <taxon>Eucoccidiorida</taxon>
        <taxon>Eimeriorina</taxon>
        <taxon>Sarcocystidae</taxon>
        <taxon>Besnoitia</taxon>
    </lineage>
</organism>
<reference evidence="5 6" key="1">
    <citation type="submission" date="2017-09" db="EMBL/GenBank/DDBJ databases">
        <title>Genome sequencing of Besnoitia besnoiti strain Bb-Ger1.</title>
        <authorList>
            <person name="Schares G."/>
            <person name="Venepally P."/>
            <person name="Lorenzi H.A."/>
        </authorList>
    </citation>
    <scope>NUCLEOTIDE SEQUENCE [LARGE SCALE GENOMIC DNA]</scope>
    <source>
        <strain evidence="5 6">Bb-Ger1</strain>
    </source>
</reference>
<dbReference type="VEuPathDB" id="ToxoDB:BESB_001170"/>
<dbReference type="RefSeq" id="XP_029221784.1">
    <property type="nucleotide sequence ID" value="XM_029358872.1"/>
</dbReference>
<dbReference type="GO" id="GO:0008270">
    <property type="term" value="F:zinc ion binding"/>
    <property type="evidence" value="ECO:0007669"/>
    <property type="project" value="InterPro"/>
</dbReference>
<feature type="region of interest" description="Disordered" evidence="3">
    <location>
        <begin position="451"/>
        <end position="516"/>
    </location>
</feature>
<dbReference type="InterPro" id="IPR012935">
    <property type="entry name" value="NuBaID_N"/>
</dbReference>